<dbReference type="EMBL" id="CP022196">
    <property type="protein sequence ID" value="ATG47331.1"/>
    <property type="molecule type" value="Genomic_DNA"/>
</dbReference>
<evidence type="ECO:0000313" key="2">
    <source>
        <dbReference type="EMBL" id="ATG47331.1"/>
    </source>
</evidence>
<keyword evidence="3" id="KW-1185">Reference proteome</keyword>
<name>A0A291GAW5_9RHOB</name>
<gene>
    <name evidence="2" type="ORF">CEW89_06960</name>
</gene>
<accession>A0A291GAW5</accession>
<organism evidence="2 3">
    <name type="scientific">Celeribacter ethanolicus</name>
    <dbReference type="NCBI Taxonomy" id="1758178"/>
    <lineage>
        <taxon>Bacteria</taxon>
        <taxon>Pseudomonadati</taxon>
        <taxon>Pseudomonadota</taxon>
        <taxon>Alphaproteobacteria</taxon>
        <taxon>Rhodobacterales</taxon>
        <taxon>Roseobacteraceae</taxon>
        <taxon>Celeribacter</taxon>
    </lineage>
</organism>
<dbReference type="OrthoDB" id="7875520at2"/>
<dbReference type="Proteomes" id="UP000217935">
    <property type="component" value="Chromosome"/>
</dbReference>
<keyword evidence="1" id="KW-1133">Transmembrane helix</keyword>
<keyword evidence="1" id="KW-0472">Membrane</keyword>
<evidence type="ECO:0000313" key="3">
    <source>
        <dbReference type="Proteomes" id="UP000217935"/>
    </source>
</evidence>
<dbReference type="AlphaFoldDB" id="A0A291GAW5"/>
<dbReference type="RefSeq" id="WP_096805407.1">
    <property type="nucleotide sequence ID" value="NZ_CP022196.1"/>
</dbReference>
<keyword evidence="1" id="KW-0812">Transmembrane</keyword>
<dbReference type="STRING" id="1758178.GCA_001550095_00040"/>
<feature type="transmembrane region" description="Helical" evidence="1">
    <location>
        <begin position="89"/>
        <end position="114"/>
    </location>
</feature>
<sequence length="144" mass="15005">MKQVVTLYGVVLGALALAVAGLGVAEALLLTFGAIALMALTISGTFLWLWQVRATPLALGMSLSWAGSGLTTGWWWAMQVLQSPLCGPVAGIEAAALFLFLSLLISGAVLHFSVIQGTFGLSGLKFLWPVFGAVIVSFGVLLIL</sequence>
<reference evidence="2 3" key="1">
    <citation type="submission" date="2017-06" db="EMBL/GenBank/DDBJ databases">
        <title>Celeribacter sp. TSPH2 complete genome sequence.</title>
        <authorList>
            <person name="Woo J.-H."/>
            <person name="Kim H.-S."/>
        </authorList>
    </citation>
    <scope>NUCLEOTIDE SEQUENCE [LARGE SCALE GENOMIC DNA]</scope>
    <source>
        <strain evidence="2 3">TSPH2</strain>
    </source>
</reference>
<evidence type="ECO:0000256" key="1">
    <source>
        <dbReference type="SAM" id="Phobius"/>
    </source>
</evidence>
<feature type="transmembrane region" description="Helical" evidence="1">
    <location>
        <begin position="57"/>
        <end position="77"/>
    </location>
</feature>
<protein>
    <submittedName>
        <fullName evidence="2">Uncharacterized protein</fullName>
    </submittedName>
</protein>
<dbReference type="KEGG" id="ceh:CEW89_06960"/>
<feature type="transmembrane region" description="Helical" evidence="1">
    <location>
        <begin position="126"/>
        <end position="143"/>
    </location>
</feature>
<feature type="transmembrane region" description="Helical" evidence="1">
    <location>
        <begin position="30"/>
        <end position="50"/>
    </location>
</feature>
<proteinExistence type="predicted"/>